<keyword evidence="1" id="KW-1133">Transmembrane helix</keyword>
<sequence>MPNQKPRILHDYRDLFFSLIPLVLIAVVFAGLASQCSFSATGPTQGRIPHFDVDAALGSDARTLPFPIRNPELPADWTPNSGSRETITAAGGGPVSTVGYITGDGTYVRLSQSSATEEQLARFVLGSRYPTGTVDVDGVKWVVYSEPTEENAWVADLGAVRVLVTGAGNEAAFRTLAGATTAARPLQPPSR</sequence>
<keyword evidence="3" id="KW-1185">Reference proteome</keyword>
<gene>
    <name evidence="2" type="ORF">ACFO0B_01245</name>
</gene>
<reference evidence="3" key="1">
    <citation type="journal article" date="2019" name="Int. J. Syst. Evol. Microbiol.">
        <title>The Global Catalogue of Microorganisms (GCM) 10K type strain sequencing project: providing services to taxonomists for standard genome sequencing and annotation.</title>
        <authorList>
            <consortium name="The Broad Institute Genomics Platform"/>
            <consortium name="The Broad Institute Genome Sequencing Center for Infectious Disease"/>
            <person name="Wu L."/>
            <person name="Ma J."/>
        </authorList>
    </citation>
    <scope>NUCLEOTIDE SEQUENCE [LARGE SCALE GENOMIC DNA]</scope>
    <source>
        <strain evidence="3">CGMCC 4.7330</strain>
    </source>
</reference>
<accession>A0ABV8DKP9</accession>
<dbReference type="RefSeq" id="WP_378610377.1">
    <property type="nucleotide sequence ID" value="NZ_JBHSAX010000002.1"/>
</dbReference>
<keyword evidence="1" id="KW-0812">Transmembrane</keyword>
<organism evidence="2 3">
    <name type="scientific">Nocardia jiangsuensis</name>
    <dbReference type="NCBI Taxonomy" id="1691563"/>
    <lineage>
        <taxon>Bacteria</taxon>
        <taxon>Bacillati</taxon>
        <taxon>Actinomycetota</taxon>
        <taxon>Actinomycetes</taxon>
        <taxon>Mycobacteriales</taxon>
        <taxon>Nocardiaceae</taxon>
        <taxon>Nocardia</taxon>
    </lineage>
</organism>
<dbReference type="Proteomes" id="UP001595696">
    <property type="component" value="Unassembled WGS sequence"/>
</dbReference>
<keyword evidence="1" id="KW-0472">Membrane</keyword>
<dbReference type="Pfam" id="PF14030">
    <property type="entry name" value="DUF4245"/>
    <property type="match status" value="1"/>
</dbReference>
<comment type="caution">
    <text evidence="2">The sequence shown here is derived from an EMBL/GenBank/DDBJ whole genome shotgun (WGS) entry which is preliminary data.</text>
</comment>
<feature type="transmembrane region" description="Helical" evidence="1">
    <location>
        <begin position="12"/>
        <end position="33"/>
    </location>
</feature>
<evidence type="ECO:0000313" key="3">
    <source>
        <dbReference type="Proteomes" id="UP001595696"/>
    </source>
</evidence>
<evidence type="ECO:0000313" key="2">
    <source>
        <dbReference type="EMBL" id="MFC3960608.1"/>
    </source>
</evidence>
<dbReference type="EMBL" id="JBHSAX010000002">
    <property type="protein sequence ID" value="MFC3960608.1"/>
    <property type="molecule type" value="Genomic_DNA"/>
</dbReference>
<evidence type="ECO:0000256" key="1">
    <source>
        <dbReference type="SAM" id="Phobius"/>
    </source>
</evidence>
<name>A0ABV8DKP9_9NOCA</name>
<dbReference type="InterPro" id="IPR025339">
    <property type="entry name" value="DUF4245"/>
</dbReference>
<protein>
    <submittedName>
        <fullName evidence="2">DUF4245 domain-containing protein</fullName>
    </submittedName>
</protein>
<proteinExistence type="predicted"/>